<protein>
    <submittedName>
        <fullName evidence="2">Uncharacterized protein</fullName>
    </submittedName>
</protein>
<accession>A0A9N8EUJ8</accession>
<proteinExistence type="predicted"/>
<dbReference type="EMBL" id="CAICTM010001612">
    <property type="protein sequence ID" value="CAB9524990.1"/>
    <property type="molecule type" value="Genomic_DNA"/>
</dbReference>
<dbReference type="AlphaFoldDB" id="A0A9N8EUJ8"/>
<sequence>MMSPDDQFEIGEPDDVLQLVEEPLDDDELDDCDSKTVQARNSSSVNAFYYPAYYSNHNNNNMNMNNGDDCVAEIEIVDETEGVLDGRMKMANQPQKRRFSDHLTSLLIAPVKFLRAASPLSHDQSNNDDNDYANVTQMFGSTNAYQPSMRKAQYEPILATDDDDDNNDDKANDDENDKTKEEQSKNKAPERVMFGYAAYHGSRWIPPEILDNWEHFVTNQPTAAPRLSVARPTMCYPGFD</sequence>
<feature type="compositionally biased region" description="Basic and acidic residues" evidence="1">
    <location>
        <begin position="177"/>
        <end position="189"/>
    </location>
</feature>
<evidence type="ECO:0000256" key="1">
    <source>
        <dbReference type="SAM" id="MobiDB-lite"/>
    </source>
</evidence>
<evidence type="ECO:0000313" key="2">
    <source>
        <dbReference type="EMBL" id="CAB9524990.1"/>
    </source>
</evidence>
<feature type="region of interest" description="Disordered" evidence="1">
    <location>
        <begin position="159"/>
        <end position="189"/>
    </location>
</feature>
<dbReference type="Proteomes" id="UP001153069">
    <property type="component" value="Unassembled WGS sequence"/>
</dbReference>
<gene>
    <name evidence="2" type="ORF">SEMRO_1614_G286090.1</name>
</gene>
<name>A0A9N8EUJ8_9STRA</name>
<reference evidence="2" key="1">
    <citation type="submission" date="2020-06" db="EMBL/GenBank/DDBJ databases">
        <authorList>
            <consortium name="Plant Systems Biology data submission"/>
        </authorList>
    </citation>
    <scope>NUCLEOTIDE SEQUENCE</scope>
    <source>
        <strain evidence="2">D6</strain>
    </source>
</reference>
<feature type="compositionally biased region" description="Acidic residues" evidence="1">
    <location>
        <begin position="160"/>
        <end position="176"/>
    </location>
</feature>
<evidence type="ECO:0000313" key="3">
    <source>
        <dbReference type="Proteomes" id="UP001153069"/>
    </source>
</evidence>
<keyword evidence="3" id="KW-1185">Reference proteome</keyword>
<comment type="caution">
    <text evidence="2">The sequence shown here is derived from an EMBL/GenBank/DDBJ whole genome shotgun (WGS) entry which is preliminary data.</text>
</comment>
<organism evidence="2 3">
    <name type="scientific">Seminavis robusta</name>
    <dbReference type="NCBI Taxonomy" id="568900"/>
    <lineage>
        <taxon>Eukaryota</taxon>
        <taxon>Sar</taxon>
        <taxon>Stramenopiles</taxon>
        <taxon>Ochrophyta</taxon>
        <taxon>Bacillariophyta</taxon>
        <taxon>Bacillariophyceae</taxon>
        <taxon>Bacillariophycidae</taxon>
        <taxon>Naviculales</taxon>
        <taxon>Naviculaceae</taxon>
        <taxon>Seminavis</taxon>
    </lineage>
</organism>